<feature type="region of interest" description="Disordered" evidence="13">
    <location>
        <begin position="330"/>
        <end position="396"/>
    </location>
</feature>
<evidence type="ECO:0000256" key="3">
    <source>
        <dbReference type="ARBA" id="ARBA00012483"/>
    </source>
</evidence>
<comment type="catalytic activity">
    <reaction evidence="1">
        <text>S-ubiquitinyl-[E2 ubiquitin-conjugating enzyme]-L-cysteine + [acceptor protein]-L-lysine = [E2 ubiquitin-conjugating enzyme]-L-cysteine + N(6)-ubiquitinyl-[acceptor protein]-L-lysine.</text>
        <dbReference type="EC" id="2.3.2.27"/>
    </reaction>
</comment>
<keyword evidence="4" id="KW-0808">Transferase</keyword>
<keyword evidence="8" id="KW-0833">Ubl conjugation pathway</keyword>
<evidence type="ECO:0000256" key="8">
    <source>
        <dbReference type="ARBA" id="ARBA00022786"/>
    </source>
</evidence>
<dbReference type="GO" id="GO:0061630">
    <property type="term" value="F:ubiquitin protein ligase activity"/>
    <property type="evidence" value="ECO:0007669"/>
    <property type="project" value="UniProtKB-EC"/>
</dbReference>
<dbReference type="InterPro" id="IPR017907">
    <property type="entry name" value="Znf_RING_CS"/>
</dbReference>
<comment type="subcellular location">
    <subcellularLocation>
        <location evidence="2">Membrane</location>
        <topology evidence="2">Multi-pass membrane protein</topology>
    </subcellularLocation>
</comment>
<evidence type="ECO:0000256" key="10">
    <source>
        <dbReference type="ARBA" id="ARBA00022989"/>
    </source>
</evidence>
<name>A0A8J5X5W4_DIALT</name>
<dbReference type="GO" id="GO:0006511">
    <property type="term" value="P:ubiquitin-dependent protein catabolic process"/>
    <property type="evidence" value="ECO:0007669"/>
    <property type="project" value="TreeGrafter"/>
</dbReference>
<evidence type="ECO:0000256" key="1">
    <source>
        <dbReference type="ARBA" id="ARBA00000900"/>
    </source>
</evidence>
<dbReference type="SMART" id="SM00184">
    <property type="entry name" value="RING"/>
    <property type="match status" value="1"/>
</dbReference>
<evidence type="ECO:0000256" key="4">
    <source>
        <dbReference type="ARBA" id="ARBA00022679"/>
    </source>
</evidence>
<dbReference type="GO" id="GO:0016020">
    <property type="term" value="C:membrane"/>
    <property type="evidence" value="ECO:0007669"/>
    <property type="project" value="UniProtKB-SubCell"/>
</dbReference>
<dbReference type="InterPro" id="IPR013083">
    <property type="entry name" value="Znf_RING/FYVE/PHD"/>
</dbReference>
<keyword evidence="16" id="KW-1185">Reference proteome</keyword>
<organism evidence="15 16">
    <name type="scientific">Diacronema lutheri</name>
    <name type="common">Unicellular marine alga</name>
    <name type="synonym">Monochrysis lutheri</name>
    <dbReference type="NCBI Taxonomy" id="2081491"/>
    <lineage>
        <taxon>Eukaryota</taxon>
        <taxon>Haptista</taxon>
        <taxon>Haptophyta</taxon>
        <taxon>Pavlovophyceae</taxon>
        <taxon>Pavlovales</taxon>
        <taxon>Pavlovaceae</taxon>
        <taxon>Diacronema</taxon>
    </lineage>
</organism>
<keyword evidence="9" id="KW-0862">Zinc</keyword>
<evidence type="ECO:0000256" key="5">
    <source>
        <dbReference type="ARBA" id="ARBA00022692"/>
    </source>
</evidence>
<evidence type="ECO:0000256" key="13">
    <source>
        <dbReference type="SAM" id="MobiDB-lite"/>
    </source>
</evidence>
<dbReference type="PANTHER" id="PTHR45977">
    <property type="entry name" value="TARGET OF ERK KINASE MPK-1"/>
    <property type="match status" value="1"/>
</dbReference>
<keyword evidence="7 12" id="KW-0863">Zinc-finger</keyword>
<dbReference type="AlphaFoldDB" id="A0A8J5X5W4"/>
<evidence type="ECO:0000256" key="6">
    <source>
        <dbReference type="ARBA" id="ARBA00022723"/>
    </source>
</evidence>
<feature type="compositionally biased region" description="Low complexity" evidence="13">
    <location>
        <begin position="347"/>
        <end position="383"/>
    </location>
</feature>
<evidence type="ECO:0000256" key="9">
    <source>
        <dbReference type="ARBA" id="ARBA00022833"/>
    </source>
</evidence>
<dbReference type="PANTHER" id="PTHR45977:SF4">
    <property type="entry name" value="RING-TYPE DOMAIN-CONTAINING PROTEIN"/>
    <property type="match status" value="1"/>
</dbReference>
<sequence>MGGVRCAVPQACDCGSDLAKNLTACACDAIGTPFEGDASNASTTACLACECTQDVAIGESTRSSSAPSTARLPCPNGECKVVTNAEHWSRVPPIKPEILPFVLIGMCVGALLFKRAIGIALLRSSRRSWRLRQRRAPEAAPCAAPYDAEALVGTLHVMPFAERAARKARDDGCEDQPHRSSAPDCAICLGVFVAETRIAELHCGHIFCSACISSWVRSQAERPLCPLCKLEIFALPDASTSIIDARSDTRAAAPAQGMLAEDAELGHAAPPPAHARDAAPHARLLGVPAAVAHAGAGGSVQHVVPGDAPVARGGASAVDDDASRFALPPAEAATSSAKDGRADGRGSAPAAPSTAACAPADAPGSHACCGGAAERAEPAVVAPHPRRVGSSSDIPS</sequence>
<protein>
    <recommendedName>
        <fullName evidence="3">RING-type E3 ubiquitin transferase</fullName>
        <ecNumber evidence="3">2.3.2.27</ecNumber>
    </recommendedName>
</protein>
<dbReference type="Proteomes" id="UP000751190">
    <property type="component" value="Unassembled WGS sequence"/>
</dbReference>
<evidence type="ECO:0000256" key="12">
    <source>
        <dbReference type="PROSITE-ProRule" id="PRU00175"/>
    </source>
</evidence>
<keyword evidence="10" id="KW-1133">Transmembrane helix</keyword>
<evidence type="ECO:0000313" key="16">
    <source>
        <dbReference type="Proteomes" id="UP000751190"/>
    </source>
</evidence>
<keyword evidence="6" id="KW-0479">Metal-binding</keyword>
<comment type="caution">
    <text evidence="15">The sequence shown here is derived from an EMBL/GenBank/DDBJ whole genome shotgun (WGS) entry which is preliminary data.</text>
</comment>
<evidence type="ECO:0000259" key="14">
    <source>
        <dbReference type="PROSITE" id="PS50089"/>
    </source>
</evidence>
<dbReference type="Gene3D" id="3.30.40.10">
    <property type="entry name" value="Zinc/RING finger domain, C3HC4 (zinc finger)"/>
    <property type="match status" value="1"/>
</dbReference>
<keyword evidence="11" id="KW-0472">Membrane</keyword>
<gene>
    <name evidence="15" type="ORF">KFE25_003069</name>
</gene>
<dbReference type="PROSITE" id="PS00518">
    <property type="entry name" value="ZF_RING_1"/>
    <property type="match status" value="1"/>
</dbReference>
<evidence type="ECO:0000256" key="11">
    <source>
        <dbReference type="ARBA" id="ARBA00023136"/>
    </source>
</evidence>
<dbReference type="SUPFAM" id="SSF57850">
    <property type="entry name" value="RING/U-box"/>
    <property type="match status" value="1"/>
</dbReference>
<dbReference type="PROSITE" id="PS50089">
    <property type="entry name" value="ZF_RING_2"/>
    <property type="match status" value="1"/>
</dbReference>
<dbReference type="Pfam" id="PF13639">
    <property type="entry name" value="zf-RING_2"/>
    <property type="match status" value="1"/>
</dbReference>
<dbReference type="InterPro" id="IPR001841">
    <property type="entry name" value="Znf_RING"/>
</dbReference>
<evidence type="ECO:0000256" key="7">
    <source>
        <dbReference type="ARBA" id="ARBA00022771"/>
    </source>
</evidence>
<proteinExistence type="predicted"/>
<reference evidence="15" key="1">
    <citation type="submission" date="2021-05" db="EMBL/GenBank/DDBJ databases">
        <title>The genome of the haptophyte Pavlova lutheri (Diacronema luteri, Pavlovales) - a model for lipid biosynthesis in eukaryotic algae.</title>
        <authorList>
            <person name="Hulatt C.J."/>
            <person name="Posewitz M.C."/>
        </authorList>
    </citation>
    <scope>NUCLEOTIDE SEQUENCE</scope>
    <source>
        <strain evidence="15">NIVA-4/92</strain>
    </source>
</reference>
<evidence type="ECO:0000313" key="15">
    <source>
        <dbReference type="EMBL" id="KAG8458534.1"/>
    </source>
</evidence>
<dbReference type="EMBL" id="JAGTXO010000050">
    <property type="protein sequence ID" value="KAG8458534.1"/>
    <property type="molecule type" value="Genomic_DNA"/>
</dbReference>
<feature type="domain" description="RING-type" evidence="14">
    <location>
        <begin position="185"/>
        <end position="229"/>
    </location>
</feature>
<keyword evidence="5" id="KW-0812">Transmembrane</keyword>
<evidence type="ECO:0000256" key="2">
    <source>
        <dbReference type="ARBA" id="ARBA00004141"/>
    </source>
</evidence>
<dbReference type="GO" id="GO:0008270">
    <property type="term" value="F:zinc ion binding"/>
    <property type="evidence" value="ECO:0007669"/>
    <property type="project" value="UniProtKB-KW"/>
</dbReference>
<dbReference type="OrthoDB" id="8062037at2759"/>
<dbReference type="GO" id="GO:0016567">
    <property type="term" value="P:protein ubiquitination"/>
    <property type="evidence" value="ECO:0007669"/>
    <property type="project" value="TreeGrafter"/>
</dbReference>
<accession>A0A8J5X5W4</accession>
<dbReference type="EC" id="2.3.2.27" evidence="3"/>